<dbReference type="KEGG" id="lao:AOX59_03575"/>
<dbReference type="EMBL" id="CP013862">
    <property type="protein sequence ID" value="ALX47766.1"/>
    <property type="molecule type" value="Genomic_DNA"/>
</dbReference>
<accession>A0A0U4F2F9</accession>
<sequence length="95" mass="10958">MVKSFLTGVTPGVESYMQENRIHRDDLHVMIETAVKHADKSYFIAFHKQMQTALVTDGNDHILDKLMIPIPETIWFVFESIDSDVTCVAMLPREY</sequence>
<gene>
    <name evidence="1" type="ORF">AOX59_03575</name>
</gene>
<name>A0A0U4F2F9_9BACI</name>
<dbReference type="Proteomes" id="UP000050331">
    <property type="component" value="Chromosome"/>
</dbReference>
<proteinExistence type="predicted"/>
<dbReference type="RefSeq" id="WP_068441951.1">
    <property type="nucleotide sequence ID" value="NZ_CP013862.1"/>
</dbReference>
<protein>
    <submittedName>
        <fullName evidence="1">Uncharacterized protein</fullName>
    </submittedName>
</protein>
<evidence type="ECO:0000313" key="1">
    <source>
        <dbReference type="EMBL" id="ALX47766.1"/>
    </source>
</evidence>
<evidence type="ECO:0000313" key="2">
    <source>
        <dbReference type="Proteomes" id="UP000050331"/>
    </source>
</evidence>
<dbReference type="AlphaFoldDB" id="A0A0U4F2F9"/>
<reference evidence="1 2" key="1">
    <citation type="submission" date="2016-01" db="EMBL/GenBank/DDBJ databases">
        <title>Complete genome sequence of strain Lentibacillus amyloliquefaciens LAM0015T isolated from saline sediment.</title>
        <authorList>
            <person name="Wang J.-L."/>
            <person name="He M.-X."/>
        </authorList>
    </citation>
    <scope>NUCLEOTIDE SEQUENCE [LARGE SCALE GENOMIC DNA]</scope>
    <source>
        <strain evidence="1 2">LAM0015</strain>
    </source>
</reference>
<keyword evidence="2" id="KW-1185">Reference proteome</keyword>
<organism evidence="1 2">
    <name type="scientific">Lentibacillus amyloliquefaciens</name>
    <dbReference type="NCBI Taxonomy" id="1472767"/>
    <lineage>
        <taxon>Bacteria</taxon>
        <taxon>Bacillati</taxon>
        <taxon>Bacillota</taxon>
        <taxon>Bacilli</taxon>
        <taxon>Bacillales</taxon>
        <taxon>Bacillaceae</taxon>
        <taxon>Lentibacillus</taxon>
    </lineage>
</organism>
<dbReference type="OrthoDB" id="2971745at2"/>